<dbReference type="PANTHER" id="PTHR47744">
    <property type="entry name" value="OS05G0526300 PROTEIN"/>
    <property type="match status" value="1"/>
</dbReference>
<dbReference type="Gene3D" id="1.20.1280.50">
    <property type="match status" value="1"/>
</dbReference>
<accession>A0ABD3CM50</accession>
<dbReference type="PROSITE" id="PS50181">
    <property type="entry name" value="FBOX"/>
    <property type="match status" value="1"/>
</dbReference>
<dbReference type="Pfam" id="PF24104">
    <property type="entry name" value="At5g52880_ARM"/>
    <property type="match status" value="1"/>
</dbReference>
<proteinExistence type="predicted"/>
<dbReference type="Pfam" id="PF12937">
    <property type="entry name" value="F-box-like"/>
    <property type="match status" value="1"/>
</dbReference>
<reference evidence="3" key="1">
    <citation type="journal article" date="2024" name="IScience">
        <title>Strigolactones Initiate the Formation of Haustorium-like Structures in Castilleja.</title>
        <authorList>
            <person name="Buerger M."/>
            <person name="Peterson D."/>
            <person name="Chory J."/>
        </authorList>
    </citation>
    <scope>NUCLEOTIDE SEQUENCE [LARGE SCALE GENOMIC DNA]</scope>
</reference>
<dbReference type="InterPro" id="IPR001810">
    <property type="entry name" value="F-box_dom"/>
</dbReference>
<sequence length="263" mass="29445">MHTQNPQKIFNRSFFRKPFSPSASYLKFQTQSAISAANSLLHSAEFALPKQKRALAVTEHKHAVVASKRKSKTNQEEQGLNLLPHDILVHIFSFLDVQSLVSASAVCRSWNGVASDKRLWKLLYASFFSNSENVTMHYGFKTHGVSKNDDKVQHSLEGDGAGIGIDWKCAFKTAFKDTSFRKLKSYRGYCWSCCSIVWLSCNKCSNKSNSKDSSNHQISPISRQQIVEYILGGGLISDSSSESDSDSEDASIFKLWAYPKQVV</sequence>
<gene>
    <name evidence="2" type="ORF">CASFOL_023641</name>
</gene>
<evidence type="ECO:0000313" key="3">
    <source>
        <dbReference type="Proteomes" id="UP001632038"/>
    </source>
</evidence>
<dbReference type="EMBL" id="JAVIJP010000032">
    <property type="protein sequence ID" value="KAL3630657.1"/>
    <property type="molecule type" value="Genomic_DNA"/>
</dbReference>
<name>A0ABD3CM50_9LAMI</name>
<organism evidence="2 3">
    <name type="scientific">Castilleja foliolosa</name>
    <dbReference type="NCBI Taxonomy" id="1961234"/>
    <lineage>
        <taxon>Eukaryota</taxon>
        <taxon>Viridiplantae</taxon>
        <taxon>Streptophyta</taxon>
        <taxon>Embryophyta</taxon>
        <taxon>Tracheophyta</taxon>
        <taxon>Spermatophyta</taxon>
        <taxon>Magnoliopsida</taxon>
        <taxon>eudicotyledons</taxon>
        <taxon>Gunneridae</taxon>
        <taxon>Pentapetalae</taxon>
        <taxon>asterids</taxon>
        <taxon>lamiids</taxon>
        <taxon>Lamiales</taxon>
        <taxon>Orobanchaceae</taxon>
        <taxon>Pedicularideae</taxon>
        <taxon>Castillejinae</taxon>
        <taxon>Castilleja</taxon>
    </lineage>
</organism>
<dbReference type="PANTHER" id="PTHR47744:SF1">
    <property type="entry name" value="OS05G0526300 PROTEIN"/>
    <property type="match status" value="1"/>
</dbReference>
<protein>
    <recommendedName>
        <fullName evidence="1">F-box domain-containing protein</fullName>
    </recommendedName>
</protein>
<dbReference type="InterPro" id="IPR036047">
    <property type="entry name" value="F-box-like_dom_sf"/>
</dbReference>
<dbReference type="SUPFAM" id="SSF81383">
    <property type="entry name" value="F-box domain"/>
    <property type="match status" value="1"/>
</dbReference>
<dbReference type="Proteomes" id="UP001632038">
    <property type="component" value="Unassembled WGS sequence"/>
</dbReference>
<keyword evidence="3" id="KW-1185">Reference proteome</keyword>
<evidence type="ECO:0000259" key="1">
    <source>
        <dbReference type="PROSITE" id="PS50181"/>
    </source>
</evidence>
<dbReference type="InterPro" id="IPR057039">
    <property type="entry name" value="At5g52880_ARM"/>
</dbReference>
<dbReference type="SMART" id="SM00256">
    <property type="entry name" value="FBOX"/>
    <property type="match status" value="1"/>
</dbReference>
<evidence type="ECO:0000313" key="2">
    <source>
        <dbReference type="EMBL" id="KAL3630657.1"/>
    </source>
</evidence>
<dbReference type="AlphaFoldDB" id="A0ABD3CM50"/>
<feature type="domain" description="F-box" evidence="1">
    <location>
        <begin position="77"/>
        <end position="123"/>
    </location>
</feature>
<comment type="caution">
    <text evidence="2">The sequence shown here is derived from an EMBL/GenBank/DDBJ whole genome shotgun (WGS) entry which is preliminary data.</text>
</comment>